<organism evidence="1">
    <name type="scientific">Euglena archaeoplastidiata</name>
    <dbReference type="NCBI Taxonomy" id="1188008"/>
    <lineage>
        <taxon>Eukaryota</taxon>
        <taxon>Discoba</taxon>
        <taxon>Euglenozoa</taxon>
        <taxon>Euglenida</taxon>
        <taxon>Spirocuta</taxon>
        <taxon>Euglenophyceae</taxon>
        <taxon>Euglenales</taxon>
        <taxon>Euglenaceae</taxon>
        <taxon>Euglena</taxon>
    </lineage>
</organism>
<dbReference type="RefSeq" id="YP_009389120.1">
    <property type="nucleotide sequence ID" value="NC_035156.1"/>
</dbReference>
<dbReference type="EMBL" id="KP939040">
    <property type="protein sequence ID" value="AKR17893.1"/>
    <property type="molecule type" value="Genomic_DNA"/>
</dbReference>
<dbReference type="GeneID" id="33195304"/>
<geneLocation type="chloroplast" evidence="1"/>
<evidence type="ECO:0000313" key="1">
    <source>
        <dbReference type="EMBL" id="AKR17893.1"/>
    </source>
</evidence>
<keyword evidence="1" id="KW-0150">Chloroplast</keyword>
<accession>A0A1X9GCM2</accession>
<name>A0A1X9GCM2_9EUGL</name>
<reference evidence="1" key="1">
    <citation type="journal article" date="2017" name="J. Phycol.">
        <title>A rare case of plastid protein-coding gene duplication in the chloroplast genome of Euglena archaeoplastidiata (Euglenophyta).</title>
        <authorList>
            <person name="Bennett M.S."/>
            <person name="Shiu S.H."/>
            <person name="Triemer R.E."/>
        </authorList>
    </citation>
    <scope>NUCLEOTIDE SEQUENCE</scope>
    <source>
        <strain evidence="1">Michigan</strain>
    </source>
</reference>
<keyword evidence="1" id="KW-0934">Plastid</keyword>
<protein>
    <submittedName>
        <fullName evidence="1">Uncharacterized protein</fullName>
    </submittedName>
</protein>
<dbReference type="AlphaFoldDB" id="A0A1X9GCM2"/>
<sequence>MNKNKVKNMAEEPIKKNTTNINDLMKNIKQNNKSIETLAPNYKKSILGSEETNMIIKKIATDLDITEEEALAGTMLLLLKGASSDGTPQNLSVELKNGKTLAKRNIQGAYLTVTGNNYLRRLAESLAIQIGEFAEHFGLNGELTQRINTSLKAESGEVLSPKETAWCSSFSQNIPDLATRSSERLVRLLAEDYKKRFEGKKKYKTSENKTNKNNKRK</sequence>
<proteinExistence type="predicted"/>